<name>A0ABY6D5J7_9BACT</name>
<comment type="similarity">
    <text evidence="3">Belongs to the arginase family.</text>
</comment>
<dbReference type="SUPFAM" id="SSF52768">
    <property type="entry name" value="Arginase/deacetylase"/>
    <property type="match status" value="1"/>
</dbReference>
<reference evidence="4" key="1">
    <citation type="submission" date="2022-10" db="EMBL/GenBank/DDBJ databases">
        <title>Comparative genomics and taxonomic characterization of three novel marine species of genus Reichenbachiella exhibiting antioxidant and polysaccharide degradation activities.</title>
        <authorList>
            <person name="Muhammad N."/>
            <person name="Lee Y.-J."/>
            <person name="Ko J."/>
            <person name="Kim S.-G."/>
        </authorList>
    </citation>
    <scope>NUCLEOTIDE SEQUENCE</scope>
    <source>
        <strain evidence="4">Wsw4-B4</strain>
    </source>
</reference>
<keyword evidence="5" id="KW-1185">Reference proteome</keyword>
<evidence type="ECO:0000313" key="5">
    <source>
        <dbReference type="Proteomes" id="UP001062165"/>
    </source>
</evidence>
<dbReference type="RefSeq" id="WP_263052594.1">
    <property type="nucleotide sequence ID" value="NZ_CP106735.1"/>
</dbReference>
<dbReference type="CDD" id="cd09988">
    <property type="entry name" value="Formimidoylglutamase"/>
    <property type="match status" value="1"/>
</dbReference>
<proteinExistence type="inferred from homology"/>
<evidence type="ECO:0000256" key="1">
    <source>
        <dbReference type="ARBA" id="ARBA00022723"/>
    </source>
</evidence>
<dbReference type="EMBL" id="CP106735">
    <property type="protein sequence ID" value="UXX80865.1"/>
    <property type="molecule type" value="Genomic_DNA"/>
</dbReference>
<dbReference type="Gene3D" id="3.40.800.10">
    <property type="entry name" value="Ureohydrolase domain"/>
    <property type="match status" value="1"/>
</dbReference>
<dbReference type="PANTHER" id="PTHR11358:SF26">
    <property type="entry name" value="GUANIDINO ACID HYDROLASE, MITOCHONDRIAL"/>
    <property type="match status" value="1"/>
</dbReference>
<dbReference type="PANTHER" id="PTHR11358">
    <property type="entry name" value="ARGINASE/AGMATINASE"/>
    <property type="match status" value="1"/>
</dbReference>
<sequence length="383" mass="44162">MDLKLYFDPVDQSLSNRRFSTDSFIQSVYLNESKMPDIKLMDVAIVGLLETRGSQTMSETGVRLIREKLYNLKKGEGTCNVVDLGNLRNGPDLDETYKRIQSVCHYLMTKDILPILIGGSHDLDLGQYLAYQEEDKMVSILNVDSRFDLDDKAESDPNENHIHRIFTHEPNFLFNYSQLAHQSYLVNASATKVLQQLGFSPVRLGTLRDDIKRMEPLIREADMLSFDLSAIQSIYGPGGHRSEIFGLTGEEACQIMWYAGMNDKLSSVGIYEYSPEKDAVEYPTAMVVATMIWYFIEGFKNRKDEKGFQTNDYMKYVVTMDVEPEMIVFYKSRLSDKWWMEVPNATHIGIYDRHHIVPCDYSDYQQATKGEVPERWINTYSKI</sequence>
<protein>
    <submittedName>
        <fullName evidence="4">Formimidoylglutamase</fullName>
    </submittedName>
</protein>
<evidence type="ECO:0000256" key="2">
    <source>
        <dbReference type="ARBA" id="ARBA00022801"/>
    </source>
</evidence>
<dbReference type="Proteomes" id="UP001062165">
    <property type="component" value="Chromosome"/>
</dbReference>
<dbReference type="InterPro" id="IPR023696">
    <property type="entry name" value="Ureohydrolase_dom_sf"/>
</dbReference>
<gene>
    <name evidence="4" type="ORF">N7E81_07100</name>
</gene>
<keyword evidence="2" id="KW-0378">Hydrolase</keyword>
<dbReference type="PROSITE" id="PS51409">
    <property type="entry name" value="ARGINASE_2"/>
    <property type="match status" value="1"/>
</dbReference>
<evidence type="ECO:0000256" key="3">
    <source>
        <dbReference type="PROSITE-ProRule" id="PRU00742"/>
    </source>
</evidence>
<dbReference type="InterPro" id="IPR006035">
    <property type="entry name" value="Ureohydrolase"/>
</dbReference>
<accession>A0ABY6D5J7</accession>
<organism evidence="4 5">
    <name type="scientific">Reichenbachiella carrageenanivorans</name>
    <dbReference type="NCBI Taxonomy" id="2979869"/>
    <lineage>
        <taxon>Bacteria</taxon>
        <taxon>Pseudomonadati</taxon>
        <taxon>Bacteroidota</taxon>
        <taxon>Cytophagia</taxon>
        <taxon>Cytophagales</taxon>
        <taxon>Reichenbachiellaceae</taxon>
        <taxon>Reichenbachiella</taxon>
    </lineage>
</organism>
<dbReference type="Pfam" id="PF00491">
    <property type="entry name" value="Arginase"/>
    <property type="match status" value="1"/>
</dbReference>
<keyword evidence="1" id="KW-0479">Metal-binding</keyword>
<evidence type="ECO:0000313" key="4">
    <source>
        <dbReference type="EMBL" id="UXX80865.1"/>
    </source>
</evidence>